<reference evidence="3" key="1">
    <citation type="submission" date="2020-11" db="EMBL/GenBank/DDBJ databases">
        <authorList>
            <consortium name="DOE Joint Genome Institute"/>
            <person name="Ahrendt S."/>
            <person name="Riley R."/>
            <person name="Andreopoulos W."/>
            <person name="Labutti K."/>
            <person name="Pangilinan J."/>
            <person name="Ruiz-Duenas F.J."/>
            <person name="Barrasa J.M."/>
            <person name="Sanchez-Garcia M."/>
            <person name="Camarero S."/>
            <person name="Miyauchi S."/>
            <person name="Serrano A."/>
            <person name="Linde D."/>
            <person name="Babiker R."/>
            <person name="Drula E."/>
            <person name="Ayuso-Fernandez I."/>
            <person name="Pacheco R."/>
            <person name="Padilla G."/>
            <person name="Ferreira P."/>
            <person name="Barriuso J."/>
            <person name="Kellner H."/>
            <person name="Castanera R."/>
            <person name="Alfaro M."/>
            <person name="Ramirez L."/>
            <person name="Pisabarro A.G."/>
            <person name="Kuo A."/>
            <person name="Tritt A."/>
            <person name="Lipzen A."/>
            <person name="He G."/>
            <person name="Yan M."/>
            <person name="Ng V."/>
            <person name="Cullen D."/>
            <person name="Martin F."/>
            <person name="Rosso M.-N."/>
            <person name="Henrissat B."/>
            <person name="Hibbett D."/>
            <person name="Martinez A.T."/>
            <person name="Grigoriev I.V."/>
        </authorList>
    </citation>
    <scope>NUCLEOTIDE SEQUENCE</scope>
    <source>
        <strain evidence="3">CBS 247.69</strain>
    </source>
</reference>
<dbReference type="EMBL" id="MU150229">
    <property type="protein sequence ID" value="KAF9469586.1"/>
    <property type="molecule type" value="Genomic_DNA"/>
</dbReference>
<proteinExistence type="predicted"/>
<evidence type="ECO:0000313" key="3">
    <source>
        <dbReference type="EMBL" id="KAF9469586.1"/>
    </source>
</evidence>
<feature type="region of interest" description="Disordered" evidence="1">
    <location>
        <begin position="1"/>
        <end position="23"/>
    </location>
</feature>
<accession>A0A9P5YJ14</accession>
<organism evidence="3 4">
    <name type="scientific">Collybia nuda</name>
    <dbReference type="NCBI Taxonomy" id="64659"/>
    <lineage>
        <taxon>Eukaryota</taxon>
        <taxon>Fungi</taxon>
        <taxon>Dikarya</taxon>
        <taxon>Basidiomycota</taxon>
        <taxon>Agaricomycotina</taxon>
        <taxon>Agaricomycetes</taxon>
        <taxon>Agaricomycetidae</taxon>
        <taxon>Agaricales</taxon>
        <taxon>Tricholomatineae</taxon>
        <taxon>Clitocybaceae</taxon>
        <taxon>Collybia</taxon>
    </lineage>
</organism>
<comment type="caution">
    <text evidence="3">The sequence shown here is derived from an EMBL/GenBank/DDBJ whole genome shotgun (WGS) entry which is preliminary data.</text>
</comment>
<sequence>MPRKGPWVPPKYVGPPIDRDAAPPPKLTNCSTCFDLDMRYIPQPHRDPDSSTYAQVARHWILSTNLAKDPTCKTCSFLKSAFDTLVNSADLVGTPPRGMTYSIAILDRDDGYGADAATLKTKREAAGRSGASRSLHVEMRCNFDGGDNEEFQVEIYTPPGGAPAPWKAIGLGGDVPTQPSGTDSAVIIKPWLDHCDQNHSLCQTDRTPGSQGELLPRRVLDLSGGQIRLIETQGRRGRYVALSHCWGKEQLLTTTRGTIAERMLGITMQQLPRTFQDAVTITRGLGLQYIWIDSLCIIQKDAEDWEQQSAVMADIYANCYLNIATTRASGGNEGCLGPRWTSRDSLRWLERFSKESHRGTGNRTKISKIRKSNVRAFKVPGMAQDIYIRLSLESSHEAMQTERWVNLHKETSPLLQRGWVHQERFLSPRSVHIHANEMTWVCKVEQRCECRTLDGRPPAGDGWSVSKDRIATLHTLGDRKALHGLWRSIIEDFTLLDLTEEYDRLPAVSGLASKFAEYFPNERYLAGLWEDDLARDLLWESGGGSRTKGPIRKREPNAPSWSWTCLGWGKGESGADWEYETKPKLANWAPTTSFKQDNRVRIIDASVRVKGQNPYGIVTSGSIVIEGAMCGIIVGSFRSLHLDYDTSSLATSAGGTIYCLFIGSFIDVNDHDKEPHIRNSGLILKPVSGGKFERIGRWTQFIEDWTSNGDLWTRQARVFKVEII</sequence>
<gene>
    <name evidence="3" type="ORF">BDZ94DRAFT_10587</name>
</gene>
<dbReference type="PANTHER" id="PTHR33112">
    <property type="entry name" value="DOMAIN PROTEIN, PUTATIVE-RELATED"/>
    <property type="match status" value="1"/>
</dbReference>
<evidence type="ECO:0000259" key="2">
    <source>
        <dbReference type="Pfam" id="PF06985"/>
    </source>
</evidence>
<keyword evidence="4" id="KW-1185">Reference proteome</keyword>
<dbReference type="Pfam" id="PF06985">
    <property type="entry name" value="HET"/>
    <property type="match status" value="1"/>
</dbReference>
<dbReference type="PANTHER" id="PTHR33112:SF10">
    <property type="entry name" value="TOL"/>
    <property type="match status" value="1"/>
</dbReference>
<dbReference type="AlphaFoldDB" id="A0A9P5YJ14"/>
<feature type="domain" description="Heterokaryon incompatibility" evidence="2">
    <location>
        <begin position="239"/>
        <end position="423"/>
    </location>
</feature>
<dbReference type="OrthoDB" id="2970098at2759"/>
<dbReference type="Proteomes" id="UP000807353">
    <property type="component" value="Unassembled WGS sequence"/>
</dbReference>
<evidence type="ECO:0000313" key="4">
    <source>
        <dbReference type="Proteomes" id="UP000807353"/>
    </source>
</evidence>
<dbReference type="InterPro" id="IPR010730">
    <property type="entry name" value="HET"/>
</dbReference>
<name>A0A9P5YJ14_9AGAR</name>
<evidence type="ECO:0000256" key="1">
    <source>
        <dbReference type="SAM" id="MobiDB-lite"/>
    </source>
</evidence>
<protein>
    <submittedName>
        <fullName evidence="3">Heterokaryon incompatibility protein-domain-containing protein</fullName>
    </submittedName>
</protein>